<feature type="compositionally biased region" description="Basic and acidic residues" evidence="2">
    <location>
        <begin position="1"/>
        <end position="13"/>
    </location>
</feature>
<keyword evidence="1" id="KW-0175">Coiled coil</keyword>
<feature type="coiled-coil region" evidence="1">
    <location>
        <begin position="69"/>
        <end position="108"/>
    </location>
</feature>
<comment type="caution">
    <text evidence="3">The sequence shown here is derived from an EMBL/GenBank/DDBJ whole genome shotgun (WGS) entry which is preliminary data.</text>
</comment>
<evidence type="ECO:0000313" key="4">
    <source>
        <dbReference type="Proteomes" id="UP000797356"/>
    </source>
</evidence>
<name>A0A8K0HWT2_COCNU</name>
<keyword evidence="4" id="KW-1185">Reference proteome</keyword>
<feature type="region of interest" description="Disordered" evidence="2">
    <location>
        <begin position="1"/>
        <end position="24"/>
    </location>
</feature>
<evidence type="ECO:0000256" key="1">
    <source>
        <dbReference type="SAM" id="Coils"/>
    </source>
</evidence>
<reference evidence="3" key="1">
    <citation type="journal article" date="2017" name="Gigascience">
        <title>The genome draft of coconut (Cocos nucifera).</title>
        <authorList>
            <person name="Xiao Y."/>
            <person name="Xu P."/>
            <person name="Fan H."/>
            <person name="Baudouin L."/>
            <person name="Xia W."/>
            <person name="Bocs S."/>
            <person name="Xu J."/>
            <person name="Li Q."/>
            <person name="Guo A."/>
            <person name="Zhou L."/>
            <person name="Li J."/>
            <person name="Wu Y."/>
            <person name="Ma Z."/>
            <person name="Armero A."/>
            <person name="Issali A.E."/>
            <person name="Liu N."/>
            <person name="Peng M."/>
            <person name="Yang Y."/>
        </authorList>
    </citation>
    <scope>NUCLEOTIDE SEQUENCE</scope>
    <source>
        <tissue evidence="3">Spear leaf of Hainan Tall coconut</tissue>
    </source>
</reference>
<evidence type="ECO:0000256" key="2">
    <source>
        <dbReference type="SAM" id="MobiDB-lite"/>
    </source>
</evidence>
<dbReference type="Proteomes" id="UP000797356">
    <property type="component" value="Chromosome 1"/>
</dbReference>
<accession>A0A8K0HWT2</accession>
<protein>
    <submittedName>
        <fullName evidence="3">Uncharacterized protein</fullName>
    </submittedName>
</protein>
<dbReference type="EMBL" id="CM017872">
    <property type="protein sequence ID" value="KAG1327946.1"/>
    <property type="molecule type" value="Genomic_DNA"/>
</dbReference>
<gene>
    <name evidence="3" type="ORF">COCNU_01G018800</name>
</gene>
<sequence length="162" mass="17997">MEMKPEELQLPKKDMRKRMASSSAIGQKKIKVAAKVVLVSASAKTERSHCMTVFANTIRAVRSELAEVREKVDAEIGRLKEALTKAEAEKAKAEFDKAAKKKKREATKTKVTKIEKRVEDQIAKTGRLIIEAFKIAPEFTKIKVKFGGGFCGWSRAVSVEGC</sequence>
<organism evidence="3 4">
    <name type="scientific">Cocos nucifera</name>
    <name type="common">Coconut palm</name>
    <dbReference type="NCBI Taxonomy" id="13894"/>
    <lineage>
        <taxon>Eukaryota</taxon>
        <taxon>Viridiplantae</taxon>
        <taxon>Streptophyta</taxon>
        <taxon>Embryophyta</taxon>
        <taxon>Tracheophyta</taxon>
        <taxon>Spermatophyta</taxon>
        <taxon>Magnoliopsida</taxon>
        <taxon>Liliopsida</taxon>
        <taxon>Arecaceae</taxon>
        <taxon>Arecoideae</taxon>
        <taxon>Cocoseae</taxon>
        <taxon>Attaleinae</taxon>
        <taxon>Cocos</taxon>
    </lineage>
</organism>
<reference evidence="3" key="2">
    <citation type="submission" date="2019-07" db="EMBL/GenBank/DDBJ databases">
        <authorList>
            <person name="Yang Y."/>
            <person name="Bocs S."/>
            <person name="Baudouin L."/>
        </authorList>
    </citation>
    <scope>NUCLEOTIDE SEQUENCE</scope>
    <source>
        <tissue evidence="3">Spear leaf of Hainan Tall coconut</tissue>
    </source>
</reference>
<proteinExistence type="predicted"/>
<dbReference type="AlphaFoldDB" id="A0A8K0HWT2"/>
<evidence type="ECO:0000313" key="3">
    <source>
        <dbReference type="EMBL" id="KAG1327946.1"/>
    </source>
</evidence>